<dbReference type="InterPro" id="IPR025665">
    <property type="entry name" value="Beta-barrel_OMP_2"/>
</dbReference>
<feature type="signal peptide" evidence="1">
    <location>
        <begin position="1"/>
        <end position="19"/>
    </location>
</feature>
<dbReference type="EMBL" id="JACWMX010000002">
    <property type="protein sequence ID" value="MBD1392588.1"/>
    <property type="molecule type" value="Genomic_DNA"/>
</dbReference>
<dbReference type="AlphaFoldDB" id="A0A926S113"/>
<comment type="caution">
    <text evidence="3">The sequence shown here is derived from an EMBL/GenBank/DDBJ whole genome shotgun (WGS) entry which is preliminary data.</text>
</comment>
<reference evidence="3" key="1">
    <citation type="submission" date="2020-09" db="EMBL/GenBank/DDBJ databases">
        <title>Novel species of Mucilaginibacter isolated from a glacier on the Tibetan Plateau.</title>
        <authorList>
            <person name="Liu Q."/>
            <person name="Xin Y.-H."/>
        </authorList>
    </citation>
    <scope>NUCLEOTIDE SEQUENCE</scope>
    <source>
        <strain evidence="3">ZB1P21</strain>
    </source>
</reference>
<accession>A0A926S113</accession>
<dbReference type="RefSeq" id="WP_191161673.1">
    <property type="nucleotide sequence ID" value="NZ_JACWMX010000002.1"/>
</dbReference>
<proteinExistence type="predicted"/>
<keyword evidence="4" id="KW-1185">Reference proteome</keyword>
<feature type="domain" description="Outer membrane protein beta-barrel" evidence="2">
    <location>
        <begin position="74"/>
        <end position="245"/>
    </location>
</feature>
<evidence type="ECO:0000313" key="3">
    <source>
        <dbReference type="EMBL" id="MBD1392588.1"/>
    </source>
</evidence>
<evidence type="ECO:0000313" key="4">
    <source>
        <dbReference type="Proteomes" id="UP000619078"/>
    </source>
</evidence>
<dbReference type="Proteomes" id="UP000619078">
    <property type="component" value="Unassembled WGS sequence"/>
</dbReference>
<organism evidence="3 4">
    <name type="scientific">Mucilaginibacter glaciei</name>
    <dbReference type="NCBI Taxonomy" id="2772109"/>
    <lineage>
        <taxon>Bacteria</taxon>
        <taxon>Pseudomonadati</taxon>
        <taxon>Bacteroidota</taxon>
        <taxon>Sphingobacteriia</taxon>
        <taxon>Sphingobacteriales</taxon>
        <taxon>Sphingobacteriaceae</taxon>
        <taxon>Mucilaginibacter</taxon>
    </lineage>
</organism>
<sequence>MKRIIYTLIIIFLASSAFAQSSSTDSVKTDTITKKKHKGFHFEFGDDGTQTTEKDTAYHASKAPGFSFGLTFTRFDIGLTALNDNGSFKLTPANQFLSYRSWRTSYIGFDVLQLGYRFSSSFRVYAAAGFDWTNIRLRQSGTILRDAPVVTFVPDNVKYDKNRLSATYLRVPISFDFRTHDDADGRRFHFVLGPELGVLLGSNVKQESKQNGDLKLGGDYHFTKFRYGAAARVGYGAIGLFAKYYANNMFDNSPAQDGLRQFTFGLSVGW</sequence>
<feature type="chain" id="PRO_5037620412" evidence="1">
    <location>
        <begin position="20"/>
        <end position="270"/>
    </location>
</feature>
<name>A0A926S113_9SPHI</name>
<protein>
    <submittedName>
        <fullName evidence="3">Outer membrane beta-barrel protein</fullName>
    </submittedName>
</protein>
<evidence type="ECO:0000256" key="1">
    <source>
        <dbReference type="SAM" id="SignalP"/>
    </source>
</evidence>
<dbReference type="Pfam" id="PF13568">
    <property type="entry name" value="OMP_b-brl_2"/>
    <property type="match status" value="1"/>
</dbReference>
<keyword evidence="1" id="KW-0732">Signal</keyword>
<gene>
    <name evidence="3" type="ORF">IDJ76_05730</name>
</gene>
<evidence type="ECO:0000259" key="2">
    <source>
        <dbReference type="Pfam" id="PF13568"/>
    </source>
</evidence>